<dbReference type="RefSeq" id="WP_343898240.1">
    <property type="nucleotide sequence ID" value="NZ_BAAAFZ010000118.1"/>
</dbReference>
<evidence type="ECO:0000313" key="4">
    <source>
        <dbReference type="Proteomes" id="UP001501588"/>
    </source>
</evidence>
<dbReference type="PANTHER" id="PTHR35936">
    <property type="entry name" value="MEMBRANE-BOUND LYTIC MUREIN TRANSGLYCOSYLASE F"/>
    <property type="match status" value="1"/>
</dbReference>
<feature type="domain" description="Solute-binding protein family 3/N-terminal" evidence="2">
    <location>
        <begin position="39"/>
        <end position="263"/>
    </location>
</feature>
<dbReference type="PANTHER" id="PTHR35936:SF17">
    <property type="entry name" value="ARGININE-BINDING EXTRACELLULAR PROTEIN ARTP"/>
    <property type="match status" value="1"/>
</dbReference>
<dbReference type="EMBL" id="BAAAFZ010000118">
    <property type="protein sequence ID" value="GAA0607414.1"/>
    <property type="molecule type" value="Genomic_DNA"/>
</dbReference>
<accession>A0ABN1GAE0</accession>
<evidence type="ECO:0000259" key="2">
    <source>
        <dbReference type="SMART" id="SM00062"/>
    </source>
</evidence>
<organism evidence="3 4">
    <name type="scientific">Craurococcus roseus</name>
    <dbReference type="NCBI Taxonomy" id="77585"/>
    <lineage>
        <taxon>Bacteria</taxon>
        <taxon>Pseudomonadati</taxon>
        <taxon>Pseudomonadota</taxon>
        <taxon>Alphaproteobacteria</taxon>
        <taxon>Acetobacterales</taxon>
        <taxon>Acetobacteraceae</taxon>
        <taxon>Craurococcus</taxon>
    </lineage>
</organism>
<evidence type="ECO:0000256" key="1">
    <source>
        <dbReference type="ARBA" id="ARBA00022729"/>
    </source>
</evidence>
<dbReference type="SMART" id="SM00062">
    <property type="entry name" value="PBPb"/>
    <property type="match status" value="1"/>
</dbReference>
<dbReference type="Proteomes" id="UP001501588">
    <property type="component" value="Unassembled WGS sequence"/>
</dbReference>
<evidence type="ECO:0000313" key="3">
    <source>
        <dbReference type="EMBL" id="GAA0607414.1"/>
    </source>
</evidence>
<dbReference type="Gene3D" id="3.40.190.10">
    <property type="entry name" value="Periplasmic binding protein-like II"/>
    <property type="match status" value="2"/>
</dbReference>
<protein>
    <submittedName>
        <fullName evidence="3">ABC transporter substrate-binding protein</fullName>
    </submittedName>
</protein>
<gene>
    <name evidence="3" type="ORF">GCM10009416_50470</name>
</gene>
<proteinExistence type="predicted"/>
<keyword evidence="4" id="KW-1185">Reference proteome</keyword>
<keyword evidence="1" id="KW-0732">Signal</keyword>
<sequence>MRAAASILAGFAVPPAAAWSQPRTAADGAAREALAPTGRLRAALIVSNPVLVQRDAATGALGGGSVEPARALADSLGVPLEPVPYAIPAQYAESLAGGAPWDAGFAARDPARGEFVGFGPTYMEVDNVFLVPPGSDLATVGDVDRTGMRVAVPRGSAPDLFLSRTLKNAEPVRVPGGVEPAVEVLASGRADAYGENAHLLHGVMARLPSGARILEGRFNVVQMAVAVPEGRGAAGLDHLGRFIAEARRDGTVARAMKRAGLRGVRVHRPER</sequence>
<comment type="caution">
    <text evidence="3">The sequence shown here is derived from an EMBL/GenBank/DDBJ whole genome shotgun (WGS) entry which is preliminary data.</text>
</comment>
<dbReference type="InterPro" id="IPR001638">
    <property type="entry name" value="Solute-binding_3/MltF_N"/>
</dbReference>
<name>A0ABN1GAE0_9PROT</name>
<dbReference type="SUPFAM" id="SSF53850">
    <property type="entry name" value="Periplasmic binding protein-like II"/>
    <property type="match status" value="1"/>
</dbReference>
<reference evidence="3 4" key="1">
    <citation type="journal article" date="2019" name="Int. J. Syst. Evol. Microbiol.">
        <title>The Global Catalogue of Microorganisms (GCM) 10K type strain sequencing project: providing services to taxonomists for standard genome sequencing and annotation.</title>
        <authorList>
            <consortium name="The Broad Institute Genomics Platform"/>
            <consortium name="The Broad Institute Genome Sequencing Center for Infectious Disease"/>
            <person name="Wu L."/>
            <person name="Ma J."/>
        </authorList>
    </citation>
    <scope>NUCLEOTIDE SEQUENCE [LARGE SCALE GENOMIC DNA]</scope>
    <source>
        <strain evidence="3 4">JCM 9933</strain>
    </source>
</reference>